<evidence type="ECO:0000313" key="10">
    <source>
        <dbReference type="EMBL" id="MDL2405617.1"/>
    </source>
</evidence>
<feature type="binding site" evidence="8">
    <location>
        <position position="28"/>
    </location>
    <ligand>
        <name>GTP</name>
        <dbReference type="ChEBI" id="CHEBI:37565"/>
    </ligand>
</feature>
<comment type="catalytic activity">
    <reaction evidence="8">
        <text>Mo-molybdopterin + GTP + H(+) = Mo-molybdopterin guanine dinucleotide + diphosphate</text>
        <dbReference type="Rhea" id="RHEA:34243"/>
        <dbReference type="ChEBI" id="CHEBI:15378"/>
        <dbReference type="ChEBI" id="CHEBI:33019"/>
        <dbReference type="ChEBI" id="CHEBI:37565"/>
        <dbReference type="ChEBI" id="CHEBI:71302"/>
        <dbReference type="ChEBI" id="CHEBI:71310"/>
        <dbReference type="EC" id="2.7.7.77"/>
    </reaction>
</comment>
<proteinExistence type="inferred from homology"/>
<keyword evidence="5 8" id="KW-0460">Magnesium</keyword>
<comment type="cofactor">
    <cofactor evidence="8">
        <name>Mg(2+)</name>
        <dbReference type="ChEBI" id="CHEBI:18420"/>
    </cofactor>
</comment>
<gene>
    <name evidence="8 10" type="primary">mobA</name>
    <name evidence="10" type="ORF">PY650_08055</name>
</gene>
<evidence type="ECO:0000256" key="8">
    <source>
        <dbReference type="HAMAP-Rule" id="MF_00316"/>
    </source>
</evidence>
<keyword evidence="3 8" id="KW-0479">Metal-binding</keyword>
<comment type="subunit">
    <text evidence="8">Monomer.</text>
</comment>
<feature type="domain" description="MobA-like NTP transferase" evidence="9">
    <location>
        <begin position="15"/>
        <end position="173"/>
    </location>
</feature>
<keyword evidence="10" id="KW-0548">Nucleotidyltransferase</keyword>
<keyword evidence="2 8" id="KW-0808">Transferase</keyword>
<comment type="subcellular location">
    <subcellularLocation>
        <location evidence="8">Cytoplasm</location>
    </subcellularLocation>
</comment>
<dbReference type="EMBL" id="JARFYN010000008">
    <property type="protein sequence ID" value="MDL2405617.1"/>
    <property type="molecule type" value="Genomic_DNA"/>
</dbReference>
<evidence type="ECO:0000256" key="1">
    <source>
        <dbReference type="ARBA" id="ARBA00022490"/>
    </source>
</evidence>
<dbReference type="Proteomes" id="UP001172630">
    <property type="component" value="Unassembled WGS sequence"/>
</dbReference>
<dbReference type="Gene3D" id="3.90.550.10">
    <property type="entry name" value="Spore Coat Polysaccharide Biosynthesis Protein SpsA, Chain A"/>
    <property type="match status" value="1"/>
</dbReference>
<dbReference type="InterPro" id="IPR025877">
    <property type="entry name" value="MobA-like_NTP_Trfase"/>
</dbReference>
<dbReference type="Pfam" id="PF12804">
    <property type="entry name" value="NTP_transf_3"/>
    <property type="match status" value="1"/>
</dbReference>
<evidence type="ECO:0000313" key="11">
    <source>
        <dbReference type="Proteomes" id="UP001172630"/>
    </source>
</evidence>
<feature type="binding site" evidence="8">
    <location>
        <position position="108"/>
    </location>
    <ligand>
        <name>GTP</name>
        <dbReference type="ChEBI" id="CHEBI:37565"/>
    </ligand>
</feature>
<comment type="caution">
    <text evidence="10">The sequence shown here is derived from an EMBL/GenBank/DDBJ whole genome shotgun (WGS) entry which is preliminary data.</text>
</comment>
<dbReference type="InterPro" id="IPR029044">
    <property type="entry name" value="Nucleotide-diphossugar_trans"/>
</dbReference>
<accession>A0ABT7KBP4</accession>
<keyword evidence="6 8" id="KW-0342">GTP-binding</keyword>
<name>A0ABT7KBP4_9HYPH</name>
<feature type="binding site" evidence="8">
    <location>
        <begin position="16"/>
        <end position="18"/>
    </location>
    <ligand>
        <name>GTP</name>
        <dbReference type="ChEBI" id="CHEBI:37565"/>
    </ligand>
</feature>
<dbReference type="EC" id="2.7.7.77" evidence="8"/>
<comment type="function">
    <text evidence="8">Transfers a GMP moiety from GTP to Mo-molybdopterin (Mo-MPT) cofactor (Moco or molybdenum cofactor) to form Mo-molybdopterin guanine dinucleotide (Mo-MGD) cofactor.</text>
</comment>
<protein>
    <recommendedName>
        <fullName evidence="8">Molybdenum cofactor guanylyltransferase</fullName>
        <shortName evidence="8">MoCo guanylyltransferase</shortName>
        <ecNumber evidence="8">2.7.7.77</ecNumber>
    </recommendedName>
    <alternativeName>
        <fullName evidence="8">GTP:molybdopterin guanylyltransferase</fullName>
    </alternativeName>
    <alternativeName>
        <fullName evidence="8">Mo-MPT guanylyltransferase</fullName>
    </alternativeName>
    <alternativeName>
        <fullName evidence="8">Molybdopterin guanylyltransferase</fullName>
    </alternativeName>
    <alternativeName>
        <fullName evidence="8">Molybdopterin-guanine dinucleotide synthase</fullName>
        <shortName evidence="8">MGD synthase</shortName>
    </alternativeName>
</protein>
<dbReference type="NCBIfam" id="TIGR02665">
    <property type="entry name" value="molyb_mobA"/>
    <property type="match status" value="1"/>
</dbReference>
<evidence type="ECO:0000256" key="3">
    <source>
        <dbReference type="ARBA" id="ARBA00022723"/>
    </source>
</evidence>
<dbReference type="RefSeq" id="WP_285878563.1">
    <property type="nucleotide sequence ID" value="NZ_JARFYN010000008.1"/>
</dbReference>
<comment type="domain">
    <text evidence="8">The N-terminal domain determines nucleotide recognition and specific binding, while the C-terminal domain determines the specific binding to the target protein.</text>
</comment>
<feature type="binding site" evidence="8">
    <location>
        <position position="108"/>
    </location>
    <ligand>
        <name>Mg(2+)</name>
        <dbReference type="ChEBI" id="CHEBI:18420"/>
    </ligand>
</feature>
<dbReference type="PANTHER" id="PTHR19136:SF81">
    <property type="entry name" value="MOLYBDENUM COFACTOR GUANYLYLTRANSFERASE"/>
    <property type="match status" value="1"/>
</dbReference>
<feature type="binding site" evidence="8">
    <location>
        <position position="73"/>
    </location>
    <ligand>
        <name>GTP</name>
        <dbReference type="ChEBI" id="CHEBI:37565"/>
    </ligand>
</feature>
<dbReference type="HAMAP" id="MF_00316">
    <property type="entry name" value="MobA"/>
    <property type="match status" value="1"/>
</dbReference>
<evidence type="ECO:0000256" key="4">
    <source>
        <dbReference type="ARBA" id="ARBA00022741"/>
    </source>
</evidence>
<keyword evidence="7 8" id="KW-0501">Molybdenum cofactor biosynthesis</keyword>
<dbReference type="InterPro" id="IPR013482">
    <property type="entry name" value="Molybde_CF_guanTrfase"/>
</dbReference>
<dbReference type="GO" id="GO:0061603">
    <property type="term" value="F:molybdenum cofactor guanylyltransferase activity"/>
    <property type="evidence" value="ECO:0007669"/>
    <property type="project" value="UniProtKB-EC"/>
</dbReference>
<reference evidence="10" key="1">
    <citation type="submission" date="2023-06" db="EMBL/GenBank/DDBJ databases">
        <title>Phylogenetic Diversity of Rhizobium strains.</title>
        <authorList>
            <person name="Moura F.T."/>
            <person name="Helene L.C.F."/>
            <person name="Hungria M."/>
        </authorList>
    </citation>
    <scope>NUCLEOTIDE SEQUENCE</scope>
    <source>
        <strain evidence="10">CCGE524</strain>
    </source>
</reference>
<dbReference type="PANTHER" id="PTHR19136">
    <property type="entry name" value="MOLYBDENUM COFACTOR GUANYLYLTRANSFERASE"/>
    <property type="match status" value="1"/>
</dbReference>
<keyword evidence="4 8" id="KW-0547">Nucleotide-binding</keyword>
<comment type="similarity">
    <text evidence="8">Belongs to the MobA family.</text>
</comment>
<keyword evidence="11" id="KW-1185">Reference proteome</keyword>
<evidence type="ECO:0000256" key="2">
    <source>
        <dbReference type="ARBA" id="ARBA00022679"/>
    </source>
</evidence>
<organism evidence="10 11">
    <name type="scientific">Rhizobium calliandrae</name>
    <dbReference type="NCBI Taxonomy" id="1312182"/>
    <lineage>
        <taxon>Bacteria</taxon>
        <taxon>Pseudomonadati</taxon>
        <taxon>Pseudomonadota</taxon>
        <taxon>Alphaproteobacteria</taxon>
        <taxon>Hyphomicrobiales</taxon>
        <taxon>Rhizobiaceae</taxon>
        <taxon>Rhizobium/Agrobacterium group</taxon>
        <taxon>Rhizobium</taxon>
    </lineage>
</organism>
<evidence type="ECO:0000256" key="5">
    <source>
        <dbReference type="ARBA" id="ARBA00022842"/>
    </source>
</evidence>
<sequence length="216" mass="23481">MPGFITDPADIPTYLLAGGRSSRMGTNKAFALLGGERLLTRIAARIGQQQKMPAALNADADWPDAIGLRLVPDTIPGKLGPLAGVLTAIRDATVKHPHASHIATVPIDSPFFPIDLVARLAQAIAGRDEIVIAASLGRDHPVFGLWPMTIADDLETWILTNGKRRARDFLLRHMVRTVDFATIQTPIEPLDPFFNINTPDDLIAAERWLAALEQTS</sequence>
<evidence type="ECO:0000256" key="6">
    <source>
        <dbReference type="ARBA" id="ARBA00023134"/>
    </source>
</evidence>
<dbReference type="CDD" id="cd02503">
    <property type="entry name" value="MobA"/>
    <property type="match status" value="1"/>
</dbReference>
<evidence type="ECO:0000256" key="7">
    <source>
        <dbReference type="ARBA" id="ARBA00023150"/>
    </source>
</evidence>
<evidence type="ECO:0000259" key="9">
    <source>
        <dbReference type="Pfam" id="PF12804"/>
    </source>
</evidence>
<dbReference type="SUPFAM" id="SSF53448">
    <property type="entry name" value="Nucleotide-diphospho-sugar transferases"/>
    <property type="match status" value="1"/>
</dbReference>
<keyword evidence="1 8" id="KW-0963">Cytoplasm</keyword>
<feature type="binding site" evidence="8">
    <location>
        <position position="57"/>
    </location>
    <ligand>
        <name>GTP</name>
        <dbReference type="ChEBI" id="CHEBI:37565"/>
    </ligand>
</feature>